<proteinExistence type="predicted"/>
<dbReference type="InterPro" id="IPR035914">
    <property type="entry name" value="Sperma_CUB_dom_sf"/>
</dbReference>
<dbReference type="PROSITE" id="PS51864">
    <property type="entry name" value="ASTACIN"/>
    <property type="match status" value="1"/>
</dbReference>
<dbReference type="Gene3D" id="1.10.10.1940">
    <property type="match status" value="2"/>
</dbReference>
<comment type="subcellular location">
    <subcellularLocation>
        <location evidence="2 14">Secreted</location>
    </subcellularLocation>
</comment>
<dbReference type="Proteomes" id="UP000050741">
    <property type="component" value="Unassembled WGS sequence"/>
</dbReference>
<dbReference type="SUPFAM" id="SSF49854">
    <property type="entry name" value="Spermadhesin, CUB domain"/>
    <property type="match status" value="1"/>
</dbReference>
<dbReference type="GO" id="GO:0006508">
    <property type="term" value="P:proteolysis"/>
    <property type="evidence" value="ECO:0007669"/>
    <property type="project" value="UniProtKB-KW"/>
</dbReference>
<dbReference type="InterPro" id="IPR017050">
    <property type="entry name" value="Metallopeptidase_nem"/>
</dbReference>
<keyword evidence="12" id="KW-1015">Disulfide bond</keyword>
<evidence type="ECO:0000256" key="11">
    <source>
        <dbReference type="ARBA" id="ARBA00023145"/>
    </source>
</evidence>
<dbReference type="Pfam" id="PF01549">
    <property type="entry name" value="ShK"/>
    <property type="match status" value="2"/>
</dbReference>
<evidence type="ECO:0000256" key="14">
    <source>
        <dbReference type="PIRNR" id="PIRNR036365"/>
    </source>
</evidence>
<reference evidence="21" key="1">
    <citation type="submission" date="2014-05" db="EMBL/GenBank/DDBJ databases">
        <title>The genome and life-stage specific transcriptomes of Globodera pallida elucidate key aspects of plant parasitism by a cyst nematode.</title>
        <authorList>
            <person name="Cotton J.A."/>
            <person name="Lilley C.J."/>
            <person name="Jones L.M."/>
            <person name="Kikuchi T."/>
            <person name="Reid A.J."/>
            <person name="Thorpe P."/>
            <person name="Tsai I.J."/>
            <person name="Beasley H."/>
            <person name="Blok V."/>
            <person name="Cock P.J.A."/>
            <person name="Van den Akker S.E."/>
            <person name="Holroyd N."/>
            <person name="Hunt M."/>
            <person name="Mantelin S."/>
            <person name="Naghra H."/>
            <person name="Pain A."/>
            <person name="Palomares-Rius J.E."/>
            <person name="Zarowiecki M."/>
            <person name="Berriman M."/>
            <person name="Jones J.T."/>
            <person name="Urwin P.E."/>
        </authorList>
    </citation>
    <scope>NUCLEOTIDE SEQUENCE [LARGE SCALE GENOMIC DNA]</scope>
    <source>
        <strain evidence="21">Lindley</strain>
    </source>
</reference>
<evidence type="ECO:0000313" key="21">
    <source>
        <dbReference type="Proteomes" id="UP000050741"/>
    </source>
</evidence>
<accession>A0A183BRQ9</accession>
<dbReference type="Pfam" id="PF01400">
    <property type="entry name" value="Astacin"/>
    <property type="match status" value="2"/>
</dbReference>
<keyword evidence="3 14" id="KW-0964">Secreted</keyword>
<comment type="function">
    <text evidence="1">Metalloprotease.</text>
</comment>
<dbReference type="SMART" id="SM00042">
    <property type="entry name" value="CUB"/>
    <property type="match status" value="1"/>
</dbReference>
<evidence type="ECO:0000256" key="18">
    <source>
        <dbReference type="SAM" id="MobiDB-lite"/>
    </source>
</evidence>
<dbReference type="InterPro" id="IPR006026">
    <property type="entry name" value="Peptidase_Metallo"/>
</dbReference>
<evidence type="ECO:0000256" key="1">
    <source>
        <dbReference type="ARBA" id="ARBA00002657"/>
    </source>
</evidence>
<comment type="cofactor">
    <cofactor evidence="16 17">
        <name>Zn(2+)</name>
        <dbReference type="ChEBI" id="CHEBI:29105"/>
    </cofactor>
    <text evidence="16 17">Binds 1 zinc ion per subunit.</text>
</comment>
<organism evidence="21 22">
    <name type="scientific">Globodera pallida</name>
    <name type="common">Potato cyst nematode worm</name>
    <name type="synonym">Heterodera pallida</name>
    <dbReference type="NCBI Taxonomy" id="36090"/>
    <lineage>
        <taxon>Eukaryota</taxon>
        <taxon>Metazoa</taxon>
        <taxon>Ecdysozoa</taxon>
        <taxon>Nematoda</taxon>
        <taxon>Chromadorea</taxon>
        <taxon>Rhabditida</taxon>
        <taxon>Tylenchina</taxon>
        <taxon>Tylenchomorpha</taxon>
        <taxon>Tylenchoidea</taxon>
        <taxon>Heteroderidae</taxon>
        <taxon>Heteroderinae</taxon>
        <taxon>Globodera</taxon>
    </lineage>
</organism>
<name>A0A183BRQ9_GLOPA</name>
<evidence type="ECO:0000256" key="4">
    <source>
        <dbReference type="ARBA" id="ARBA00022536"/>
    </source>
</evidence>
<dbReference type="PROSITE" id="PS01186">
    <property type="entry name" value="EGF_2"/>
    <property type="match status" value="1"/>
</dbReference>
<dbReference type="SMART" id="SM00235">
    <property type="entry name" value="ZnMc"/>
    <property type="match status" value="1"/>
</dbReference>
<keyword evidence="11" id="KW-0865">Zymogen</keyword>
<dbReference type="InterPro" id="IPR001506">
    <property type="entry name" value="Peptidase_M12A"/>
</dbReference>
<keyword evidence="21" id="KW-1185">Reference proteome</keyword>
<dbReference type="WBParaSite" id="GPLIN_000329500">
    <property type="protein sequence ID" value="GPLIN_000329500"/>
    <property type="gene ID" value="GPLIN_000329500"/>
</dbReference>
<feature type="active site" evidence="16">
    <location>
        <position position="296"/>
    </location>
</feature>
<dbReference type="InterPro" id="IPR003582">
    <property type="entry name" value="ShKT_dom"/>
</dbReference>
<evidence type="ECO:0000256" key="6">
    <source>
        <dbReference type="ARBA" id="ARBA00022723"/>
    </source>
</evidence>
<evidence type="ECO:0000256" key="15">
    <source>
        <dbReference type="PROSITE-ProRule" id="PRU00059"/>
    </source>
</evidence>
<keyword evidence="6 16" id="KW-0479">Metal-binding</keyword>
<evidence type="ECO:0000256" key="12">
    <source>
        <dbReference type="ARBA" id="ARBA00023157"/>
    </source>
</evidence>
<evidence type="ECO:0000259" key="20">
    <source>
        <dbReference type="PROSITE" id="PS51864"/>
    </source>
</evidence>
<keyword evidence="7" id="KW-0732">Signal</keyword>
<dbReference type="GO" id="GO:0018996">
    <property type="term" value="P:molting cycle, collagen and cuticulin-based cuticle"/>
    <property type="evidence" value="ECO:0007669"/>
    <property type="project" value="InterPro"/>
</dbReference>
<keyword evidence="8 16" id="KW-0378">Hydrolase</keyword>
<dbReference type="InterPro" id="IPR034035">
    <property type="entry name" value="Astacin-like_dom"/>
</dbReference>
<dbReference type="Gene3D" id="2.60.120.290">
    <property type="entry name" value="Spermadhesin, CUB domain"/>
    <property type="match status" value="1"/>
</dbReference>
<dbReference type="AlphaFoldDB" id="A0A183BRQ9"/>
<keyword evidence="13" id="KW-0325">Glycoprotein</keyword>
<sequence length="692" mass="75962">MNNRRRRCHCQKPLLKLGQILFGCALLFPPFYPQILSAQQFIERIRIQFLLPSAKDPSTQARDDFARAMGGPLGMAQMRQVRADLAEHRRRLMATWERQERFEPGALLAEAMAMARQRKANPDRLSKGSESVSMLNGAIRDFLFQSDILLSANQTGEMLREMAEEREEDDVAEIVLVEEEDADDAETDSRGRRRRRRRQAQTGLNFPRNQWNPARPVPFIFDPKIGNSARKAVRQAVQFWTAHTCLSFAENGAGFPRVKIFSGGGCFSQVGKAFRQREQIISLGRGCEQFGIAAHELGHTLGFFHGQARISPGGPKHLTDFPLNENNNNFGVNYDYGSIMHYSDTDSTTSRVTMLAKESVYQHTMGNNVAPSFLDVLEMNLYYKCTDRCKKEGANCTNGGYRHPRNCSMCLCPSGFGGFDCSERGPPENGAAPAGCGETVEASEGDDLQELSGNVSAVLANGLSERHSICHWHIKAPPGKRVQLRVKSVFGACADGCFYGGTELKTNDLLRTGARVCCRSDIRSLGLLYSSTELAVVSVFSQYKQQGFVVQFRAVDPKNVPPEGVASYDNLNFAGGAKNDSLPNTKQQQGGANDCKDIAGNCFSIIHLCENILYRTLMARQCARTCKVCGGGGVTVAEEGNGKRAKGGKCGGGGGANDHQNCATWAKNGFCSSAAYSAQIKREICPQKCGLC</sequence>
<protein>
    <recommendedName>
        <fullName evidence="14">Zinc metalloproteinase</fullName>
    </recommendedName>
</protein>
<dbReference type="Gene3D" id="3.40.390.10">
    <property type="entry name" value="Collagenase (Catalytic Domain)"/>
    <property type="match status" value="1"/>
</dbReference>
<reference evidence="22" key="2">
    <citation type="submission" date="2016-06" db="UniProtKB">
        <authorList>
            <consortium name="WormBaseParasite"/>
        </authorList>
    </citation>
    <scope>IDENTIFICATION</scope>
</reference>
<evidence type="ECO:0000256" key="5">
    <source>
        <dbReference type="ARBA" id="ARBA00022670"/>
    </source>
</evidence>
<feature type="domain" description="Peptidase M12A" evidence="20">
    <location>
        <begin position="199"/>
        <end position="386"/>
    </location>
</feature>
<dbReference type="PRINTS" id="PR00480">
    <property type="entry name" value="ASTACIN"/>
</dbReference>
<dbReference type="InterPro" id="IPR000859">
    <property type="entry name" value="CUB_dom"/>
</dbReference>
<dbReference type="PIRSF" id="PIRSF036365">
    <property type="entry name" value="Astacin_nematoda"/>
    <property type="match status" value="1"/>
</dbReference>
<evidence type="ECO:0000256" key="16">
    <source>
        <dbReference type="PROSITE-ProRule" id="PRU01211"/>
    </source>
</evidence>
<evidence type="ECO:0000256" key="3">
    <source>
        <dbReference type="ARBA" id="ARBA00022525"/>
    </source>
</evidence>
<dbReference type="GO" id="GO:0004222">
    <property type="term" value="F:metalloendopeptidase activity"/>
    <property type="evidence" value="ECO:0007669"/>
    <property type="project" value="UniProtKB-UniRule"/>
</dbReference>
<feature type="compositionally biased region" description="Acidic residues" evidence="18">
    <location>
        <begin position="175"/>
        <end position="186"/>
    </location>
</feature>
<evidence type="ECO:0000256" key="9">
    <source>
        <dbReference type="ARBA" id="ARBA00022833"/>
    </source>
</evidence>
<dbReference type="GO" id="GO:0008270">
    <property type="term" value="F:zinc ion binding"/>
    <property type="evidence" value="ECO:0007669"/>
    <property type="project" value="UniProtKB-UniRule"/>
</dbReference>
<dbReference type="PROSITE" id="PS01180">
    <property type="entry name" value="CUB"/>
    <property type="match status" value="1"/>
</dbReference>
<evidence type="ECO:0000313" key="22">
    <source>
        <dbReference type="WBParaSite" id="GPLIN_000329500"/>
    </source>
</evidence>
<keyword evidence="4" id="KW-0245">EGF-like domain</keyword>
<feature type="binding site" evidence="16">
    <location>
        <position position="299"/>
    </location>
    <ligand>
        <name>Zn(2+)</name>
        <dbReference type="ChEBI" id="CHEBI:29105"/>
        <note>catalytic</note>
    </ligand>
</feature>
<feature type="binding site" evidence="16">
    <location>
        <position position="295"/>
    </location>
    <ligand>
        <name>Zn(2+)</name>
        <dbReference type="ChEBI" id="CHEBI:29105"/>
        <note>catalytic</note>
    </ligand>
</feature>
<feature type="region of interest" description="Disordered" evidence="18">
    <location>
        <begin position="175"/>
        <end position="208"/>
    </location>
</feature>
<keyword evidence="9 16" id="KW-0862">Zinc</keyword>
<evidence type="ECO:0000256" key="8">
    <source>
        <dbReference type="ARBA" id="ARBA00022801"/>
    </source>
</evidence>
<dbReference type="InterPro" id="IPR024079">
    <property type="entry name" value="MetalloPept_cat_dom_sf"/>
</dbReference>
<dbReference type="SMART" id="SM00254">
    <property type="entry name" value="ShKT"/>
    <property type="match status" value="2"/>
</dbReference>
<evidence type="ECO:0000256" key="17">
    <source>
        <dbReference type="RuleBase" id="RU361183"/>
    </source>
</evidence>
<feature type="domain" description="CUB" evidence="19">
    <location>
        <begin position="436"/>
        <end position="555"/>
    </location>
</feature>
<evidence type="ECO:0000259" key="19">
    <source>
        <dbReference type="PROSITE" id="PS01180"/>
    </source>
</evidence>
<dbReference type="PANTHER" id="PTHR10127">
    <property type="entry name" value="DISCOIDIN, CUB, EGF, LAMININ , AND ZINC METALLOPROTEASE DOMAIN CONTAINING"/>
    <property type="match status" value="1"/>
</dbReference>
<dbReference type="InterPro" id="IPR000742">
    <property type="entry name" value="EGF"/>
</dbReference>
<dbReference type="SUPFAM" id="SSF55486">
    <property type="entry name" value="Metalloproteases ('zincins'), catalytic domain"/>
    <property type="match status" value="1"/>
</dbReference>
<dbReference type="CDD" id="cd04280">
    <property type="entry name" value="ZnMc_astacin_like"/>
    <property type="match status" value="1"/>
</dbReference>
<dbReference type="PANTHER" id="PTHR10127:SF862">
    <property type="entry name" value="ZINC METALLOPROTEINASE NAS-27"/>
    <property type="match status" value="1"/>
</dbReference>
<dbReference type="GO" id="GO:0005576">
    <property type="term" value="C:extracellular region"/>
    <property type="evidence" value="ECO:0007669"/>
    <property type="project" value="UniProtKB-SubCell"/>
</dbReference>
<comment type="caution">
    <text evidence="15">Lacks conserved residue(s) required for the propagation of feature annotation.</text>
</comment>
<keyword evidence="5 16" id="KW-0645">Protease</keyword>
<evidence type="ECO:0000256" key="10">
    <source>
        <dbReference type="ARBA" id="ARBA00023049"/>
    </source>
</evidence>
<evidence type="ECO:0000256" key="7">
    <source>
        <dbReference type="ARBA" id="ARBA00022729"/>
    </source>
</evidence>
<evidence type="ECO:0000256" key="2">
    <source>
        <dbReference type="ARBA" id="ARBA00004613"/>
    </source>
</evidence>
<evidence type="ECO:0000256" key="13">
    <source>
        <dbReference type="ARBA" id="ARBA00023180"/>
    </source>
</evidence>
<feature type="binding site" evidence="16">
    <location>
        <position position="305"/>
    </location>
    <ligand>
        <name>Zn(2+)</name>
        <dbReference type="ChEBI" id="CHEBI:29105"/>
        <note>catalytic</note>
    </ligand>
</feature>
<keyword evidence="10 16" id="KW-0482">Metalloprotease</keyword>